<gene>
    <name evidence="1" type="ORF">M1L60_27775</name>
</gene>
<proteinExistence type="predicted"/>
<organism evidence="1 2">
    <name type="scientific">Paractinoplanes aksuensis</name>
    <dbReference type="NCBI Taxonomy" id="2939490"/>
    <lineage>
        <taxon>Bacteria</taxon>
        <taxon>Bacillati</taxon>
        <taxon>Actinomycetota</taxon>
        <taxon>Actinomycetes</taxon>
        <taxon>Micromonosporales</taxon>
        <taxon>Micromonosporaceae</taxon>
        <taxon>Paractinoplanes</taxon>
    </lineage>
</organism>
<comment type="caution">
    <text evidence="1">The sequence shown here is derived from an EMBL/GenBank/DDBJ whole genome shotgun (WGS) entry which is preliminary data.</text>
</comment>
<evidence type="ECO:0000313" key="2">
    <source>
        <dbReference type="Proteomes" id="UP001523369"/>
    </source>
</evidence>
<sequence length="288" mass="31460">MDLDVRSELPDAMPGLPAERLAAAWGDRNLQRLEGVGGFVRCLMPVRLTGGGSVTYSVWLKVDDDQLRHANQVWTTDEYVDLTLRGEVANAIRPWPDLLGGAAEARTRDVGTLPYLSPVGEGVLSQVLTQVWDRDDVLSRIGHALPVAVQQQVTASWSIERTAGLAPRVHGDIMRFVGPGRTVHFEAFGLPDGMTPEVVLTKMTEGTPQPRDGELSEQDGDLLRHAFWLKATPNGRTQYELYGHAAAPAGGAYITCMYDSADDLEWALAVWRSARPTSTTSGELSQQL</sequence>
<reference evidence="1 2" key="1">
    <citation type="submission" date="2022-06" db="EMBL/GenBank/DDBJ databases">
        <title>New Species of the Genus Actinoplanes, ActinopZanes ferrugineus.</title>
        <authorList>
            <person name="Ding P."/>
        </authorList>
    </citation>
    <scope>NUCLEOTIDE SEQUENCE [LARGE SCALE GENOMIC DNA]</scope>
    <source>
        <strain evidence="1 2">TRM88003</strain>
    </source>
</reference>
<accession>A0ABT1DU82</accession>
<dbReference type="Pfam" id="PF09965">
    <property type="entry name" value="DUF2199"/>
    <property type="match status" value="1"/>
</dbReference>
<dbReference type="Proteomes" id="UP001523369">
    <property type="component" value="Unassembled WGS sequence"/>
</dbReference>
<name>A0ABT1DU82_9ACTN</name>
<dbReference type="InterPro" id="IPR018697">
    <property type="entry name" value="DUF2199"/>
</dbReference>
<dbReference type="EMBL" id="JAMYJR010000031">
    <property type="protein sequence ID" value="MCO8274404.1"/>
    <property type="molecule type" value="Genomic_DNA"/>
</dbReference>
<keyword evidence="2" id="KW-1185">Reference proteome</keyword>
<evidence type="ECO:0000313" key="1">
    <source>
        <dbReference type="EMBL" id="MCO8274404.1"/>
    </source>
</evidence>
<protein>
    <submittedName>
        <fullName evidence="1">DUF2199 domain-containing protein</fullName>
    </submittedName>
</protein>